<sequence length="79" mass="8306">MPLGDLLGGVRRCLYILSWTPPAVIRPSHRVFRVFLPCGVSSIMHNAAGRSVSAGCALAMCRYAVLGAGVFWGGCGAAR</sequence>
<dbReference type="EMBL" id="AP017895">
    <property type="protein sequence ID" value="BAV88816.1"/>
    <property type="molecule type" value="Genomic_DNA"/>
</dbReference>
<dbReference type="KEGG" id="raj:RA11412_2517"/>
<accession>A0A2Z5R2X4</accession>
<reference evidence="1 2" key="1">
    <citation type="submission" date="2016-10" db="EMBL/GenBank/DDBJ databases">
        <title>Genome sequence of Rothia aeria strain JCM11412.</title>
        <authorList>
            <person name="Nambu T."/>
        </authorList>
    </citation>
    <scope>NUCLEOTIDE SEQUENCE [LARGE SCALE GENOMIC DNA]</scope>
    <source>
        <strain evidence="1 2">JCM 11412</strain>
    </source>
</reference>
<organism evidence="1 2">
    <name type="scientific">Rothia aeria</name>
    <dbReference type="NCBI Taxonomy" id="172042"/>
    <lineage>
        <taxon>Bacteria</taxon>
        <taxon>Bacillati</taxon>
        <taxon>Actinomycetota</taxon>
        <taxon>Actinomycetes</taxon>
        <taxon>Micrococcales</taxon>
        <taxon>Micrococcaceae</taxon>
        <taxon>Rothia</taxon>
    </lineage>
</organism>
<dbReference type="AlphaFoldDB" id="A0A2Z5R2X4"/>
<gene>
    <name evidence="1" type="ORF">RA11412_2517</name>
</gene>
<dbReference type="Proteomes" id="UP000250241">
    <property type="component" value="Chromosome"/>
</dbReference>
<evidence type="ECO:0000313" key="2">
    <source>
        <dbReference type="Proteomes" id="UP000250241"/>
    </source>
</evidence>
<name>A0A2Z5R2X4_9MICC</name>
<proteinExistence type="predicted"/>
<evidence type="ECO:0000313" key="1">
    <source>
        <dbReference type="EMBL" id="BAV88816.1"/>
    </source>
</evidence>
<keyword evidence="2" id="KW-1185">Reference proteome</keyword>
<protein>
    <submittedName>
        <fullName evidence="1">Uncharacterized protein</fullName>
    </submittedName>
</protein>